<gene>
    <name evidence="1" type="ORF">H2198_010016</name>
</gene>
<proteinExistence type="predicted"/>
<keyword evidence="2" id="KW-1185">Reference proteome</keyword>
<organism evidence="1 2">
    <name type="scientific">Neophaeococcomyces mojaviensis</name>
    <dbReference type="NCBI Taxonomy" id="3383035"/>
    <lineage>
        <taxon>Eukaryota</taxon>
        <taxon>Fungi</taxon>
        <taxon>Dikarya</taxon>
        <taxon>Ascomycota</taxon>
        <taxon>Pezizomycotina</taxon>
        <taxon>Eurotiomycetes</taxon>
        <taxon>Chaetothyriomycetidae</taxon>
        <taxon>Chaetothyriales</taxon>
        <taxon>Chaetothyriales incertae sedis</taxon>
        <taxon>Neophaeococcomyces</taxon>
    </lineage>
</organism>
<comment type="caution">
    <text evidence="1">The sequence shown here is derived from an EMBL/GenBank/DDBJ whole genome shotgun (WGS) entry which is preliminary data.</text>
</comment>
<reference evidence="1" key="1">
    <citation type="submission" date="2022-10" db="EMBL/GenBank/DDBJ databases">
        <title>Culturing micro-colonial fungi from biological soil crusts in the Mojave desert and describing Neophaeococcomyces mojavensis, and introducing the new genera and species Taxawa tesnikishii.</title>
        <authorList>
            <person name="Kurbessoian T."/>
            <person name="Stajich J.E."/>
        </authorList>
    </citation>
    <scope>NUCLEOTIDE SEQUENCE</scope>
    <source>
        <strain evidence="1">JES_112</strain>
    </source>
</reference>
<dbReference type="EMBL" id="JAPDRQ010000318">
    <property type="protein sequence ID" value="KAJ9650680.1"/>
    <property type="molecule type" value="Genomic_DNA"/>
</dbReference>
<sequence>MSLDTTALAGAFQQILLTFAQLSPTQTSLYWAVVRATEQLSAVVEQRSGPSARPEERDTGDDTESMNVSDLPKKLLLEAAMQMEVPTSSPTQSRTRRVASSEARDLFTSIDQVAESGIPHD</sequence>
<evidence type="ECO:0000313" key="1">
    <source>
        <dbReference type="EMBL" id="KAJ9650680.1"/>
    </source>
</evidence>
<name>A0ACC2ZST0_9EURO</name>
<accession>A0ACC2ZST0</accession>
<protein>
    <submittedName>
        <fullName evidence="1">Uncharacterized protein</fullName>
    </submittedName>
</protein>
<evidence type="ECO:0000313" key="2">
    <source>
        <dbReference type="Proteomes" id="UP001172386"/>
    </source>
</evidence>
<dbReference type="Proteomes" id="UP001172386">
    <property type="component" value="Unassembled WGS sequence"/>
</dbReference>